<dbReference type="Proteomes" id="UP000438448">
    <property type="component" value="Unassembled WGS sequence"/>
</dbReference>
<reference evidence="1 2" key="1">
    <citation type="submission" date="2019-10" db="EMBL/GenBank/DDBJ databases">
        <title>Nocardia macrotermitis sp. nov. and Nocardia aurantia sp. nov., isolated from the gut of fungus growing-termite Macrotermes natalensis.</title>
        <authorList>
            <person name="Benndorf R."/>
            <person name="Schwitalla J."/>
            <person name="Martin K."/>
            <person name="De Beer W."/>
            <person name="Kaster A.-K."/>
            <person name="Vollmers J."/>
            <person name="Poulsen M."/>
            <person name="Beemelmanns C."/>
        </authorList>
    </citation>
    <scope>NUCLEOTIDE SEQUENCE [LARGE SCALE GENOMIC DNA]</scope>
    <source>
        <strain evidence="1 2">RB20</strain>
    </source>
</reference>
<evidence type="ECO:0000313" key="2">
    <source>
        <dbReference type="Proteomes" id="UP000438448"/>
    </source>
</evidence>
<comment type="caution">
    <text evidence="1">The sequence shown here is derived from an EMBL/GenBank/DDBJ whole genome shotgun (WGS) entry which is preliminary data.</text>
</comment>
<sequence length="43" mass="4696">MCPHLDSGKTADLLPVEVVRLFATAGREWLTRTAGDDIGGRNR</sequence>
<organism evidence="1 2">
    <name type="scientific">Nocardia macrotermitis</name>
    <dbReference type="NCBI Taxonomy" id="2585198"/>
    <lineage>
        <taxon>Bacteria</taxon>
        <taxon>Bacillati</taxon>
        <taxon>Actinomycetota</taxon>
        <taxon>Actinomycetes</taxon>
        <taxon>Mycobacteriales</taxon>
        <taxon>Nocardiaceae</taxon>
        <taxon>Nocardia</taxon>
    </lineage>
</organism>
<dbReference type="EMBL" id="WEGK01000007">
    <property type="protein sequence ID" value="MQY20468.1"/>
    <property type="molecule type" value="Genomic_DNA"/>
</dbReference>
<dbReference type="AlphaFoldDB" id="A0A7K0D415"/>
<gene>
    <name evidence="1" type="ORF">NRB20_35730</name>
</gene>
<keyword evidence="2" id="KW-1185">Reference proteome</keyword>
<proteinExistence type="predicted"/>
<protein>
    <submittedName>
        <fullName evidence="1">Uncharacterized protein</fullName>
    </submittedName>
</protein>
<evidence type="ECO:0000313" key="1">
    <source>
        <dbReference type="EMBL" id="MQY20468.1"/>
    </source>
</evidence>
<name>A0A7K0D415_9NOCA</name>
<accession>A0A7K0D415</accession>